<dbReference type="EMBL" id="FQZN01000011">
    <property type="protein sequence ID" value="SHI92239.1"/>
    <property type="molecule type" value="Genomic_DNA"/>
</dbReference>
<dbReference type="Gene3D" id="2.160.10.10">
    <property type="entry name" value="Hexapeptide repeat proteins"/>
    <property type="match status" value="1"/>
</dbReference>
<keyword evidence="6" id="KW-0808">Transferase</keyword>
<proteinExistence type="inferred from homology"/>
<organism evidence="6 7">
    <name type="scientific">Bacteroides stercorirosoris</name>
    <dbReference type="NCBI Taxonomy" id="871324"/>
    <lineage>
        <taxon>Bacteria</taxon>
        <taxon>Pseudomonadati</taxon>
        <taxon>Bacteroidota</taxon>
        <taxon>Bacteroidia</taxon>
        <taxon>Bacteroidales</taxon>
        <taxon>Bacteroidaceae</taxon>
        <taxon>Bacteroides</taxon>
    </lineage>
</organism>
<dbReference type="Proteomes" id="UP000184192">
    <property type="component" value="Unassembled WGS sequence"/>
</dbReference>
<dbReference type="CDD" id="cd03360">
    <property type="entry name" value="LbH_AT_putative"/>
    <property type="match status" value="1"/>
</dbReference>
<feature type="binding site" evidence="3">
    <location>
        <position position="72"/>
    </location>
    <ligand>
        <name>substrate</name>
    </ligand>
</feature>
<evidence type="ECO:0000313" key="7">
    <source>
        <dbReference type="Proteomes" id="UP000184192"/>
    </source>
</evidence>
<dbReference type="InterPro" id="IPR011004">
    <property type="entry name" value="Trimer_LpxA-like_sf"/>
</dbReference>
<dbReference type="Pfam" id="PF17836">
    <property type="entry name" value="PglD_N"/>
    <property type="match status" value="1"/>
</dbReference>
<dbReference type="SUPFAM" id="SSF51161">
    <property type="entry name" value="Trimeric LpxA-like enzymes"/>
    <property type="match status" value="1"/>
</dbReference>
<dbReference type="PANTHER" id="PTHR43300">
    <property type="entry name" value="ACETYLTRANSFERASE"/>
    <property type="match status" value="1"/>
</dbReference>
<evidence type="ECO:0000313" key="6">
    <source>
        <dbReference type="EMBL" id="SHI92239.1"/>
    </source>
</evidence>
<protein>
    <submittedName>
        <fullName evidence="6">Sugar O-acyltransferase, sialic acid O-acetyltransferase NeuD family</fullName>
    </submittedName>
</protein>
<dbReference type="GeneID" id="92712113"/>
<keyword evidence="7" id="KW-1185">Reference proteome</keyword>
<dbReference type="AlphaFoldDB" id="A0A1M6F3N6"/>
<sequence length="212" mass="22564">MNDLIILGAGGMGRQLYFLASCCEGYGREFIIKGFLDDNPSALDDFEGYPPIIGSIESYEIQPQDVFAISIGDVQIKRKCIKTIQDKGGEFLTLVHPCAGISQNVRIGTGCIIAANAYIGVDSTIGDFSFIQNGAIIGHDVKIGNWCRIDCHAVCIAGVELGDAVCIHTAAVINHNIKVASGACVGAGSFVIRNIKNAITVYGNPARKIDIK</sequence>
<dbReference type="GO" id="GO:0016746">
    <property type="term" value="F:acyltransferase activity"/>
    <property type="evidence" value="ECO:0007669"/>
    <property type="project" value="UniProtKB-KW"/>
</dbReference>
<dbReference type="PANTHER" id="PTHR43300:SF7">
    <property type="entry name" value="UDP-N-ACETYLBACILLOSAMINE N-ACETYLTRANSFERASE"/>
    <property type="match status" value="1"/>
</dbReference>
<feature type="site" description="Increases basicity of active site His" evidence="2">
    <location>
        <position position="140"/>
    </location>
</feature>
<dbReference type="InterPro" id="IPR056729">
    <property type="entry name" value="GMPPB_C"/>
</dbReference>
<evidence type="ECO:0000259" key="5">
    <source>
        <dbReference type="Pfam" id="PF25087"/>
    </source>
</evidence>
<dbReference type="InterPro" id="IPR050179">
    <property type="entry name" value="Trans_hexapeptide_repeat"/>
</dbReference>
<feature type="domain" description="PglD N-terminal" evidence="4">
    <location>
        <begin position="3"/>
        <end position="83"/>
    </location>
</feature>
<comment type="similarity">
    <text evidence="1">Belongs to the transferase hexapeptide repeat family.</text>
</comment>
<evidence type="ECO:0000259" key="4">
    <source>
        <dbReference type="Pfam" id="PF17836"/>
    </source>
</evidence>
<evidence type="ECO:0000256" key="1">
    <source>
        <dbReference type="ARBA" id="ARBA00007274"/>
    </source>
</evidence>
<keyword evidence="6" id="KW-0012">Acyltransferase</keyword>
<dbReference type="RefSeq" id="WP_025835367.1">
    <property type="nucleotide sequence ID" value="NZ_FQZN01000011.1"/>
</dbReference>
<evidence type="ECO:0000256" key="3">
    <source>
        <dbReference type="PIRSR" id="PIRSR620019-2"/>
    </source>
</evidence>
<dbReference type="InterPro" id="IPR020019">
    <property type="entry name" value="AcTrfase_PglD-like"/>
</dbReference>
<accession>A0A1M6F3N6</accession>
<feature type="domain" description="Mannose-1-phosphate guanyltransferase C-terminal" evidence="5">
    <location>
        <begin position="95"/>
        <end position="175"/>
    </location>
</feature>
<evidence type="ECO:0000256" key="2">
    <source>
        <dbReference type="PIRSR" id="PIRSR620019-1"/>
    </source>
</evidence>
<dbReference type="Gene3D" id="3.40.50.20">
    <property type="match status" value="1"/>
</dbReference>
<dbReference type="NCBIfam" id="TIGR03570">
    <property type="entry name" value="NeuD_NnaD"/>
    <property type="match status" value="1"/>
</dbReference>
<reference evidence="7" key="1">
    <citation type="submission" date="2016-11" db="EMBL/GenBank/DDBJ databases">
        <authorList>
            <person name="Varghese N."/>
            <person name="Submissions S."/>
        </authorList>
    </citation>
    <scope>NUCLEOTIDE SEQUENCE [LARGE SCALE GENOMIC DNA]</scope>
    <source>
        <strain evidence="7">DSM 26884</strain>
    </source>
</reference>
<dbReference type="InterPro" id="IPR041561">
    <property type="entry name" value="PglD_N"/>
</dbReference>
<gene>
    <name evidence="6" type="ORF">SAMN05444350_1118</name>
</gene>
<dbReference type="Pfam" id="PF25087">
    <property type="entry name" value="GMPPB_C"/>
    <property type="match status" value="1"/>
</dbReference>
<feature type="active site" description="Proton acceptor" evidence="2">
    <location>
        <position position="139"/>
    </location>
</feature>
<name>A0A1M6F3N6_9BACE</name>